<accession>A0ABR2ASH1</accession>
<sequence>MVSMKSPCPAFLISFMSWSNSSSSTFNALRNGIADEVSSVASMLKGTLDQIEKEAVEDGSIVPNGTINQGQFVQMSIVSRENFSK</sequence>
<gene>
    <name evidence="1" type="ORF">V6N12_063822</name>
</gene>
<organism evidence="1 2">
    <name type="scientific">Hibiscus sabdariffa</name>
    <name type="common">roselle</name>
    <dbReference type="NCBI Taxonomy" id="183260"/>
    <lineage>
        <taxon>Eukaryota</taxon>
        <taxon>Viridiplantae</taxon>
        <taxon>Streptophyta</taxon>
        <taxon>Embryophyta</taxon>
        <taxon>Tracheophyta</taxon>
        <taxon>Spermatophyta</taxon>
        <taxon>Magnoliopsida</taxon>
        <taxon>eudicotyledons</taxon>
        <taxon>Gunneridae</taxon>
        <taxon>Pentapetalae</taxon>
        <taxon>rosids</taxon>
        <taxon>malvids</taxon>
        <taxon>Malvales</taxon>
        <taxon>Malvaceae</taxon>
        <taxon>Malvoideae</taxon>
        <taxon>Hibiscus</taxon>
    </lineage>
</organism>
<keyword evidence="2" id="KW-1185">Reference proteome</keyword>
<evidence type="ECO:0000313" key="2">
    <source>
        <dbReference type="Proteomes" id="UP001472677"/>
    </source>
</evidence>
<dbReference type="Proteomes" id="UP001472677">
    <property type="component" value="Unassembled WGS sequence"/>
</dbReference>
<comment type="caution">
    <text evidence="1">The sequence shown here is derived from an EMBL/GenBank/DDBJ whole genome shotgun (WGS) entry which is preliminary data.</text>
</comment>
<dbReference type="EMBL" id="JBBPBM010000333">
    <property type="protein sequence ID" value="KAK8497040.1"/>
    <property type="molecule type" value="Genomic_DNA"/>
</dbReference>
<proteinExistence type="predicted"/>
<name>A0ABR2ASH1_9ROSI</name>
<evidence type="ECO:0000313" key="1">
    <source>
        <dbReference type="EMBL" id="KAK8497040.1"/>
    </source>
</evidence>
<protein>
    <submittedName>
        <fullName evidence="1">Uncharacterized protein</fullName>
    </submittedName>
</protein>
<reference evidence="1 2" key="1">
    <citation type="journal article" date="2024" name="G3 (Bethesda)">
        <title>Genome assembly of Hibiscus sabdariffa L. provides insights into metabolisms of medicinal natural products.</title>
        <authorList>
            <person name="Kim T."/>
        </authorList>
    </citation>
    <scope>NUCLEOTIDE SEQUENCE [LARGE SCALE GENOMIC DNA]</scope>
    <source>
        <strain evidence="1">TK-2024</strain>
        <tissue evidence="1">Old leaves</tissue>
    </source>
</reference>